<keyword evidence="3" id="KW-1185">Reference proteome</keyword>
<evidence type="ECO:0000313" key="2">
    <source>
        <dbReference type="EMBL" id="WMB28009.1"/>
    </source>
</evidence>
<dbReference type="Pfam" id="PF05043">
    <property type="entry name" value="Mga"/>
    <property type="match status" value="1"/>
</dbReference>
<dbReference type="Proteomes" id="UP001238096">
    <property type="component" value="Chromosome"/>
</dbReference>
<protein>
    <submittedName>
        <fullName evidence="2">Helix-turn-helix domain-containing protein</fullName>
    </submittedName>
</protein>
<dbReference type="EMBL" id="CP110509">
    <property type="protein sequence ID" value="WMB28009.1"/>
    <property type="molecule type" value="Genomic_DNA"/>
</dbReference>
<accession>A0ABY9LGP8</accession>
<reference evidence="3" key="1">
    <citation type="submission" date="2022-10" db="EMBL/GenBank/DDBJ databases">
        <title>Streptococcus didelphis as causative of fatal infections in opossums (Didelphis albiventris).</title>
        <authorList>
            <person name="Breyer G.M."/>
            <person name="Da Silva M.E.R.J."/>
            <person name="Siqueira F.M."/>
        </authorList>
    </citation>
    <scope>NUCLEOTIDE SEQUENCE [LARGE SCALE GENOMIC DNA]</scope>
    <source>
        <strain evidence="3">LBVP101/21</strain>
    </source>
</reference>
<name>A0ABY9LGP8_9STRE</name>
<gene>
    <name evidence="2" type="ORF">N1496_08565</name>
</gene>
<evidence type="ECO:0000313" key="3">
    <source>
        <dbReference type="Proteomes" id="UP001238096"/>
    </source>
</evidence>
<evidence type="ECO:0000259" key="1">
    <source>
        <dbReference type="Pfam" id="PF05043"/>
    </source>
</evidence>
<feature type="domain" description="Mga helix-turn-helix" evidence="1">
    <location>
        <begin position="3"/>
        <end position="77"/>
    </location>
</feature>
<dbReference type="InterPro" id="IPR007737">
    <property type="entry name" value="Mga_HTH"/>
</dbReference>
<dbReference type="RefSeq" id="WP_306675811.1">
    <property type="nucleotide sequence ID" value="NZ_CP104407.1"/>
</dbReference>
<sequence length="427" mass="50440">MELYSESKVLSLLRFLILNEKSQKPLTYFAQKEFLSNASAYRMREAIIPYLKEVRLGLHKNVIVGEEYRIRFLIALLQSEYGLEVYQFDEKDSAIVNYFIENSASNLKLTSLLKKSFSFYDALLTLTWKRHHYGVTLPQSDLFNKLKQELFIYRKLSLRIKDTIPQFSLPEFDSSELDYLFLIYILANNSFASKEWSLEEIDSYSTIFETNTHFQGLFNPIKTLFAIPDSRDKELAKIIISFAKNFIFDLQAFIPEKNYFLSDQFNGDSLLKESIQKIVIKWKTNLGQDVLVNYHHLNLFCNHLEFFLKSNQPPLKLVLLSTDFITAKLFTQFMDNHFSKKYIEFYPFYILTDDFYDIRRLNPDLIVTNHHLVPFVKKEVISTVPIIDLSYNIIEDNTKHLLEYISYLNKLKFHDFLAKQVELYPGD</sequence>
<proteinExistence type="predicted"/>
<organism evidence="2 3">
    <name type="scientific">Streptococcus didelphis</name>
    <dbReference type="NCBI Taxonomy" id="102886"/>
    <lineage>
        <taxon>Bacteria</taxon>
        <taxon>Bacillati</taxon>
        <taxon>Bacillota</taxon>
        <taxon>Bacilli</taxon>
        <taxon>Lactobacillales</taxon>
        <taxon>Streptococcaceae</taxon>
        <taxon>Streptococcus</taxon>
    </lineage>
</organism>